<dbReference type="PANTHER" id="PTHR37422">
    <property type="entry name" value="TEICHURONIC ACID BIOSYNTHESIS PROTEIN TUAE"/>
    <property type="match status" value="1"/>
</dbReference>
<feature type="transmembrane region" description="Helical" evidence="5">
    <location>
        <begin position="204"/>
        <end position="222"/>
    </location>
</feature>
<organism evidence="7 8">
    <name type="scientific">Chitinophaga rhizophila</name>
    <dbReference type="NCBI Taxonomy" id="2866212"/>
    <lineage>
        <taxon>Bacteria</taxon>
        <taxon>Pseudomonadati</taxon>
        <taxon>Bacteroidota</taxon>
        <taxon>Chitinophagia</taxon>
        <taxon>Chitinophagales</taxon>
        <taxon>Chitinophagaceae</taxon>
        <taxon>Chitinophaga</taxon>
    </lineage>
</organism>
<keyword evidence="3 5" id="KW-1133">Transmembrane helix</keyword>
<sequence length="422" mass="47698">MTELVHAPVRREKPNFLQVWPILLGLLGYELISFLPGWLGVESRLITVPYRSFFLLLCVFVTLRLLPQRRPKISFFMALIMVFWAAYLTRLFYDSFFTAYRFARPVEEYWLYAFCLGFIPIFAYMVPLRRITIYTSMLYAFYLAAVVNIIALYTNLTTATMSASAARMVGNEFLNPISYGQLGTMLVLLGVCLLINGVSAGKKLYALFIYLMMLTGLINVALSGSRGPFMQLIITLLLLAAFKLKRKYWGYAALAFVGCVITCIVLSAAFPVFDVLIERINTTGNTGNVNDNLRLQVLTNAWNGFLDEPLLGTSFEERKLGMYPHNYLVEACMTTGFLGGIIMLAIYIHAFVGSVKLLKDDTKCWVGLLCIMCLLSGLTTGSLWGGFKFWALITLVDNLLYKPRKRVVVNPVLVRHHLIVEQ</sequence>
<keyword evidence="2 5" id="KW-0812">Transmembrane</keyword>
<keyword evidence="7" id="KW-0436">Ligase</keyword>
<evidence type="ECO:0000256" key="4">
    <source>
        <dbReference type="ARBA" id="ARBA00023136"/>
    </source>
</evidence>
<dbReference type="Proteomes" id="UP000812961">
    <property type="component" value="Unassembled WGS sequence"/>
</dbReference>
<evidence type="ECO:0000256" key="2">
    <source>
        <dbReference type="ARBA" id="ARBA00022692"/>
    </source>
</evidence>
<evidence type="ECO:0000256" key="3">
    <source>
        <dbReference type="ARBA" id="ARBA00022989"/>
    </source>
</evidence>
<dbReference type="RefSeq" id="WP_220252675.1">
    <property type="nucleotide sequence ID" value="NZ_JAICCF010000004.1"/>
</dbReference>
<evidence type="ECO:0000313" key="8">
    <source>
        <dbReference type="Proteomes" id="UP000812961"/>
    </source>
</evidence>
<name>A0ABS7GJ88_9BACT</name>
<evidence type="ECO:0000256" key="5">
    <source>
        <dbReference type="SAM" id="Phobius"/>
    </source>
</evidence>
<feature type="transmembrane region" description="Helical" evidence="5">
    <location>
        <begin position="228"/>
        <end position="244"/>
    </location>
</feature>
<evidence type="ECO:0000259" key="6">
    <source>
        <dbReference type="Pfam" id="PF04932"/>
    </source>
</evidence>
<evidence type="ECO:0000313" key="7">
    <source>
        <dbReference type="EMBL" id="MBW8687361.1"/>
    </source>
</evidence>
<protein>
    <submittedName>
        <fullName evidence="7">O-antigen ligase family protein</fullName>
    </submittedName>
</protein>
<keyword evidence="4 5" id="KW-0472">Membrane</keyword>
<dbReference type="Pfam" id="PF04932">
    <property type="entry name" value="Wzy_C"/>
    <property type="match status" value="1"/>
</dbReference>
<feature type="transmembrane region" description="Helical" evidence="5">
    <location>
        <begin position="45"/>
        <end position="66"/>
    </location>
</feature>
<evidence type="ECO:0000256" key="1">
    <source>
        <dbReference type="ARBA" id="ARBA00004141"/>
    </source>
</evidence>
<dbReference type="EMBL" id="JAICCF010000004">
    <property type="protein sequence ID" value="MBW8687361.1"/>
    <property type="molecule type" value="Genomic_DNA"/>
</dbReference>
<feature type="transmembrane region" description="Helical" evidence="5">
    <location>
        <begin position="364"/>
        <end position="387"/>
    </location>
</feature>
<dbReference type="InterPro" id="IPR007016">
    <property type="entry name" value="O-antigen_ligase-rel_domated"/>
</dbReference>
<feature type="transmembrane region" description="Helical" evidence="5">
    <location>
        <begin position="20"/>
        <end position="39"/>
    </location>
</feature>
<feature type="transmembrane region" description="Helical" evidence="5">
    <location>
        <begin position="73"/>
        <end position="93"/>
    </location>
</feature>
<dbReference type="PANTHER" id="PTHR37422:SF13">
    <property type="entry name" value="LIPOPOLYSACCHARIDE BIOSYNTHESIS PROTEIN PA4999-RELATED"/>
    <property type="match status" value="1"/>
</dbReference>
<reference evidence="7 8" key="1">
    <citation type="submission" date="2021-08" db="EMBL/GenBank/DDBJ databases">
        <title>The genome sequence of Chitinophaga sp. B61.</title>
        <authorList>
            <person name="Zhang X."/>
        </authorList>
    </citation>
    <scope>NUCLEOTIDE SEQUENCE [LARGE SCALE GENOMIC DNA]</scope>
    <source>
        <strain evidence="7 8">B61</strain>
    </source>
</reference>
<feature type="transmembrane region" description="Helical" evidence="5">
    <location>
        <begin position="109"/>
        <end position="126"/>
    </location>
</feature>
<dbReference type="GO" id="GO:0016874">
    <property type="term" value="F:ligase activity"/>
    <property type="evidence" value="ECO:0007669"/>
    <property type="project" value="UniProtKB-KW"/>
</dbReference>
<comment type="subcellular location">
    <subcellularLocation>
        <location evidence="1">Membrane</location>
        <topology evidence="1">Multi-pass membrane protein</topology>
    </subcellularLocation>
</comment>
<feature type="transmembrane region" description="Helical" evidence="5">
    <location>
        <begin position="327"/>
        <end position="352"/>
    </location>
</feature>
<feature type="transmembrane region" description="Helical" evidence="5">
    <location>
        <begin position="138"/>
        <end position="156"/>
    </location>
</feature>
<feature type="transmembrane region" description="Helical" evidence="5">
    <location>
        <begin position="176"/>
        <end position="197"/>
    </location>
</feature>
<feature type="transmembrane region" description="Helical" evidence="5">
    <location>
        <begin position="251"/>
        <end position="273"/>
    </location>
</feature>
<accession>A0ABS7GJ88</accession>
<gene>
    <name evidence="7" type="ORF">K1Y79_23700</name>
</gene>
<proteinExistence type="predicted"/>
<comment type="caution">
    <text evidence="7">The sequence shown here is derived from an EMBL/GenBank/DDBJ whole genome shotgun (WGS) entry which is preliminary data.</text>
</comment>
<feature type="domain" description="O-antigen ligase-related" evidence="6">
    <location>
        <begin position="212"/>
        <end position="343"/>
    </location>
</feature>
<keyword evidence="8" id="KW-1185">Reference proteome</keyword>
<dbReference type="InterPro" id="IPR051533">
    <property type="entry name" value="WaaL-like"/>
</dbReference>